<evidence type="ECO:0000313" key="11">
    <source>
        <dbReference type="RefSeq" id="XP_024943801.1"/>
    </source>
</evidence>
<dbReference type="Gene3D" id="3.30.420.10">
    <property type="entry name" value="Ribonuclease H-like superfamily/Ribonuclease H"/>
    <property type="match status" value="1"/>
</dbReference>
<keyword evidence="7" id="KW-0238">DNA-binding</keyword>
<dbReference type="SUPFAM" id="SSF53098">
    <property type="entry name" value="Ribonuclease H-like"/>
    <property type="match status" value="1"/>
</dbReference>
<proteinExistence type="inferred from homology"/>
<dbReference type="InterPro" id="IPR004868">
    <property type="entry name" value="DNA-dir_DNA_pol_B_mt/vir"/>
</dbReference>
<sequence>MCTACINDTDLAGVCPSCGVREYVFEEDPVRQFVDFACDPKRKSFQRVICVAHNAKGFDAQFVLRYIVKRRRKSLKPPMLILSGTSIIMMKTGRVTFIDSLNYFHMPLSGLPKAFGLVGSASLKQKGVFPHLFNTPENQHYIGPLPPLEFYSPDTMPTAQRDQFLAWYNEQRSAGYVFNFRIEFIDYCRSDVAILR</sequence>
<organism evidence="10 11">
    <name type="scientific">Cephus cinctus</name>
    <name type="common">Wheat stem sawfly</name>
    <dbReference type="NCBI Taxonomy" id="211228"/>
    <lineage>
        <taxon>Eukaryota</taxon>
        <taxon>Metazoa</taxon>
        <taxon>Ecdysozoa</taxon>
        <taxon>Arthropoda</taxon>
        <taxon>Hexapoda</taxon>
        <taxon>Insecta</taxon>
        <taxon>Pterygota</taxon>
        <taxon>Neoptera</taxon>
        <taxon>Endopterygota</taxon>
        <taxon>Hymenoptera</taxon>
        <taxon>Cephoidea</taxon>
        <taxon>Cephidae</taxon>
        <taxon>Cephus</taxon>
    </lineage>
</organism>
<dbReference type="KEGG" id="ccin:112494799"/>
<keyword evidence="4" id="KW-0548">Nucleotidyltransferase</keyword>
<dbReference type="GeneID" id="112494799"/>
<dbReference type="Pfam" id="PF03175">
    <property type="entry name" value="DNA_pol_B_2"/>
    <property type="match status" value="1"/>
</dbReference>
<feature type="domain" description="DNA-directed DNA polymerase family B mitochondria/virus" evidence="9">
    <location>
        <begin position="50"/>
        <end position="195"/>
    </location>
</feature>
<dbReference type="PANTHER" id="PTHR33568:SF3">
    <property type="entry name" value="DNA-DIRECTED DNA POLYMERASE"/>
    <property type="match status" value="1"/>
</dbReference>
<comment type="catalytic activity">
    <reaction evidence="8">
        <text>DNA(n) + a 2'-deoxyribonucleoside 5'-triphosphate = DNA(n+1) + diphosphate</text>
        <dbReference type="Rhea" id="RHEA:22508"/>
        <dbReference type="Rhea" id="RHEA-COMP:17339"/>
        <dbReference type="Rhea" id="RHEA-COMP:17340"/>
        <dbReference type="ChEBI" id="CHEBI:33019"/>
        <dbReference type="ChEBI" id="CHEBI:61560"/>
        <dbReference type="ChEBI" id="CHEBI:173112"/>
        <dbReference type="EC" id="2.7.7.7"/>
    </reaction>
</comment>
<dbReference type="InterPro" id="IPR036397">
    <property type="entry name" value="RNaseH_sf"/>
</dbReference>
<evidence type="ECO:0000256" key="8">
    <source>
        <dbReference type="ARBA" id="ARBA00049244"/>
    </source>
</evidence>
<dbReference type="EC" id="2.7.7.7" evidence="2"/>
<comment type="similarity">
    <text evidence="1">Belongs to the DNA polymerase type-B family.</text>
</comment>
<keyword evidence="6" id="KW-0239">DNA-directed DNA polymerase</keyword>
<keyword evidence="3" id="KW-0808">Transferase</keyword>
<name>A0AAJ7RNZ7_CEPCN</name>
<accession>A0AAJ7RNZ7</accession>
<dbReference type="GO" id="GO:0006260">
    <property type="term" value="P:DNA replication"/>
    <property type="evidence" value="ECO:0007669"/>
    <property type="project" value="UniProtKB-KW"/>
</dbReference>
<keyword evidence="5" id="KW-0235">DNA replication</keyword>
<evidence type="ECO:0000256" key="2">
    <source>
        <dbReference type="ARBA" id="ARBA00012417"/>
    </source>
</evidence>
<dbReference type="AlphaFoldDB" id="A0AAJ7RNZ7"/>
<dbReference type="PANTHER" id="PTHR33568">
    <property type="entry name" value="DNA POLYMERASE"/>
    <property type="match status" value="1"/>
</dbReference>
<dbReference type="RefSeq" id="XP_024943801.1">
    <property type="nucleotide sequence ID" value="XM_025088033.1"/>
</dbReference>
<evidence type="ECO:0000256" key="5">
    <source>
        <dbReference type="ARBA" id="ARBA00022705"/>
    </source>
</evidence>
<reference evidence="11" key="1">
    <citation type="submission" date="2025-08" db="UniProtKB">
        <authorList>
            <consortium name="RefSeq"/>
        </authorList>
    </citation>
    <scope>IDENTIFICATION</scope>
</reference>
<protein>
    <recommendedName>
        <fullName evidence="2">DNA-directed DNA polymerase</fullName>
        <ecNumber evidence="2">2.7.7.7</ecNumber>
    </recommendedName>
</protein>
<dbReference type="GO" id="GO:0003677">
    <property type="term" value="F:DNA binding"/>
    <property type="evidence" value="ECO:0007669"/>
    <property type="project" value="UniProtKB-KW"/>
</dbReference>
<dbReference type="GO" id="GO:0003887">
    <property type="term" value="F:DNA-directed DNA polymerase activity"/>
    <property type="evidence" value="ECO:0007669"/>
    <property type="project" value="UniProtKB-KW"/>
</dbReference>
<keyword evidence="10" id="KW-1185">Reference proteome</keyword>
<dbReference type="Proteomes" id="UP000694920">
    <property type="component" value="Unplaced"/>
</dbReference>
<evidence type="ECO:0000256" key="3">
    <source>
        <dbReference type="ARBA" id="ARBA00022679"/>
    </source>
</evidence>
<evidence type="ECO:0000259" key="9">
    <source>
        <dbReference type="Pfam" id="PF03175"/>
    </source>
</evidence>
<evidence type="ECO:0000256" key="7">
    <source>
        <dbReference type="ARBA" id="ARBA00023125"/>
    </source>
</evidence>
<evidence type="ECO:0000256" key="4">
    <source>
        <dbReference type="ARBA" id="ARBA00022695"/>
    </source>
</evidence>
<evidence type="ECO:0000313" key="10">
    <source>
        <dbReference type="Proteomes" id="UP000694920"/>
    </source>
</evidence>
<dbReference type="GO" id="GO:0000166">
    <property type="term" value="F:nucleotide binding"/>
    <property type="evidence" value="ECO:0007669"/>
    <property type="project" value="InterPro"/>
</dbReference>
<evidence type="ECO:0000256" key="1">
    <source>
        <dbReference type="ARBA" id="ARBA00005755"/>
    </source>
</evidence>
<evidence type="ECO:0000256" key="6">
    <source>
        <dbReference type="ARBA" id="ARBA00022932"/>
    </source>
</evidence>
<gene>
    <name evidence="11" type="primary">LOC112494799</name>
</gene>
<dbReference type="InterPro" id="IPR012337">
    <property type="entry name" value="RNaseH-like_sf"/>
</dbReference>